<dbReference type="EMBL" id="WIWP01000030">
    <property type="protein sequence ID" value="MQT27305.1"/>
    <property type="molecule type" value="Genomic_DNA"/>
</dbReference>
<accession>A0A6G1W8D2</accession>
<keyword evidence="6" id="KW-1185">Reference proteome</keyword>
<comment type="caution">
    <text evidence="2">The sequence shown here is derived from an EMBL/GenBank/DDBJ whole genome shotgun (WGS) entry which is preliminary data.</text>
</comment>
<evidence type="ECO:0000313" key="3">
    <source>
        <dbReference type="EMBL" id="MQU27688.1"/>
    </source>
</evidence>
<reference evidence="4 5" key="1">
    <citation type="submission" date="2019-10" db="EMBL/GenBank/DDBJ databases">
        <title>Evaluation of single-gene subtyping targets for Pseudomonas.</title>
        <authorList>
            <person name="Reichler S.J."/>
            <person name="Orsi R.H."/>
            <person name="Wiedmann M."/>
            <person name="Martin N.H."/>
            <person name="Murphy S.I."/>
        </authorList>
    </citation>
    <scope>NUCLEOTIDE SEQUENCE [LARGE SCALE GENOMIC DNA]</scope>
    <source>
        <strain evidence="1 6">FSL R10-0802</strain>
        <strain evidence="2 5">FSL R10-1594</strain>
        <strain evidence="3 4">FSL R10-1984</strain>
    </source>
</reference>
<sequence length="69" mass="7641">MPASPCFVVAEERSEAAFEREAVANSARAFSLDGRNLMVYDGFAADRSLAALLSDYRIEINFQAIKNRP</sequence>
<dbReference type="Proteomes" id="UP000437970">
    <property type="component" value="Unassembled WGS sequence"/>
</dbReference>
<dbReference type="Proteomes" id="UP000443000">
    <property type="component" value="Unassembled WGS sequence"/>
</dbReference>
<proteinExistence type="predicted"/>
<dbReference type="Proteomes" id="UP000713985">
    <property type="component" value="Unassembled WGS sequence"/>
</dbReference>
<name>A0A6G1W8D2_9PSED</name>
<dbReference type="AlphaFoldDB" id="A0A6G1W8D2"/>
<dbReference type="RefSeq" id="WP_153379883.1">
    <property type="nucleotide sequence ID" value="NZ_WIVT01000033.1"/>
</dbReference>
<evidence type="ECO:0000313" key="4">
    <source>
        <dbReference type="Proteomes" id="UP000437970"/>
    </source>
</evidence>
<evidence type="ECO:0000313" key="5">
    <source>
        <dbReference type="Proteomes" id="UP000443000"/>
    </source>
</evidence>
<protein>
    <submittedName>
        <fullName evidence="2">Uncharacterized protein</fullName>
    </submittedName>
</protein>
<gene>
    <name evidence="2" type="ORF">GHN41_20175</name>
    <name evidence="1" type="ORF">GHN94_15910</name>
    <name evidence="3" type="ORF">GHO29_14455</name>
</gene>
<evidence type="ECO:0000313" key="6">
    <source>
        <dbReference type="Proteomes" id="UP000713985"/>
    </source>
</evidence>
<evidence type="ECO:0000313" key="1">
    <source>
        <dbReference type="EMBL" id="MQT27305.1"/>
    </source>
</evidence>
<evidence type="ECO:0000313" key="2">
    <source>
        <dbReference type="EMBL" id="MQU18749.1"/>
    </source>
</evidence>
<organism evidence="2 5">
    <name type="scientific">Pseudomonas helleri</name>
    <dbReference type="NCBI Taxonomy" id="1608996"/>
    <lineage>
        <taxon>Bacteria</taxon>
        <taxon>Pseudomonadati</taxon>
        <taxon>Pseudomonadota</taxon>
        <taxon>Gammaproteobacteria</taxon>
        <taxon>Pseudomonadales</taxon>
        <taxon>Pseudomonadaceae</taxon>
        <taxon>Pseudomonas</taxon>
    </lineage>
</organism>
<dbReference type="EMBL" id="WIVW01000018">
    <property type="protein sequence ID" value="MQU27688.1"/>
    <property type="molecule type" value="Genomic_DNA"/>
</dbReference>
<dbReference type="EMBL" id="WIVT01000033">
    <property type="protein sequence ID" value="MQU18749.1"/>
    <property type="molecule type" value="Genomic_DNA"/>
</dbReference>